<keyword evidence="2" id="KW-0732">Signal</keyword>
<evidence type="ECO:0000256" key="1">
    <source>
        <dbReference type="SAM" id="MobiDB-lite"/>
    </source>
</evidence>
<dbReference type="RefSeq" id="WP_150721831.1">
    <property type="nucleotide sequence ID" value="NZ_CABPRV010000006.1"/>
</dbReference>
<name>A0ABY6W201_9BURK</name>
<accession>A0ABY6W201</accession>
<evidence type="ECO:0000313" key="3">
    <source>
        <dbReference type="EMBL" id="VVE16626.1"/>
    </source>
</evidence>
<evidence type="ECO:0000256" key="2">
    <source>
        <dbReference type="SAM" id="SignalP"/>
    </source>
</evidence>
<evidence type="ECO:0000313" key="4">
    <source>
        <dbReference type="Proteomes" id="UP000366065"/>
    </source>
</evidence>
<organism evidence="3 4">
    <name type="scientific">Pandoraea capi</name>
    <dbReference type="NCBI Taxonomy" id="2508286"/>
    <lineage>
        <taxon>Bacteria</taxon>
        <taxon>Pseudomonadati</taxon>
        <taxon>Pseudomonadota</taxon>
        <taxon>Betaproteobacteria</taxon>
        <taxon>Burkholderiales</taxon>
        <taxon>Burkholderiaceae</taxon>
        <taxon>Pandoraea</taxon>
    </lineage>
</organism>
<gene>
    <name evidence="3" type="ORF">PCA20602_02922</name>
</gene>
<dbReference type="Proteomes" id="UP000366065">
    <property type="component" value="Unassembled WGS sequence"/>
</dbReference>
<proteinExistence type="predicted"/>
<keyword evidence="4" id="KW-1185">Reference proteome</keyword>
<feature type="signal peptide" evidence="2">
    <location>
        <begin position="1"/>
        <end position="22"/>
    </location>
</feature>
<dbReference type="EMBL" id="CABPRV010000006">
    <property type="protein sequence ID" value="VVE16626.1"/>
    <property type="molecule type" value="Genomic_DNA"/>
</dbReference>
<feature type="compositionally biased region" description="Polar residues" evidence="1">
    <location>
        <begin position="29"/>
        <end position="51"/>
    </location>
</feature>
<comment type="caution">
    <text evidence="3">The sequence shown here is derived from an EMBL/GenBank/DDBJ whole genome shotgun (WGS) entry which is preliminary data.</text>
</comment>
<feature type="chain" id="PRO_5045111295" evidence="2">
    <location>
        <begin position="23"/>
        <end position="248"/>
    </location>
</feature>
<reference evidence="3 4" key="1">
    <citation type="submission" date="2019-08" db="EMBL/GenBank/DDBJ databases">
        <authorList>
            <person name="Peeters C."/>
        </authorList>
    </citation>
    <scope>NUCLEOTIDE SEQUENCE [LARGE SCALE GENOMIC DNA]</scope>
    <source>
        <strain evidence="3 4">LMG 20602</strain>
    </source>
</reference>
<sequence length="248" mass="27136">MKKPLIYLALFGPLVCPLSAFAAHPLTSDDTGTQGDGNWQFETNGEVTSKQPDIGRQTLWNSTLTRGVGEALDLYVNVPYTNIQNRSETSGSGIGDVETGAKWRMYDDGAFSVGLKPYLTFPSGNDQRGLGTGRVNAGATLLAQYQIDDWTFLANAGAAYQANRQGQRQGLWKASAAVLYRVLPSTQLILDVGTSQNPDFAQKTNPAFMILGAIYSPTSWMDLDVGYRRGLNPQTYDYSWMGGLTVRW</sequence>
<protein>
    <submittedName>
        <fullName evidence="3">Transporter</fullName>
    </submittedName>
</protein>
<feature type="region of interest" description="Disordered" evidence="1">
    <location>
        <begin position="29"/>
        <end position="54"/>
    </location>
</feature>